<accession>Q08US9</accession>
<evidence type="ECO:0000313" key="3">
    <source>
        <dbReference type="Proteomes" id="UP000032702"/>
    </source>
</evidence>
<organism evidence="2 3">
    <name type="scientific">Stigmatella aurantiaca (strain DW4/3-1)</name>
    <dbReference type="NCBI Taxonomy" id="378806"/>
    <lineage>
        <taxon>Bacteria</taxon>
        <taxon>Pseudomonadati</taxon>
        <taxon>Myxococcota</taxon>
        <taxon>Myxococcia</taxon>
        <taxon>Myxococcales</taxon>
        <taxon>Cystobacterineae</taxon>
        <taxon>Archangiaceae</taxon>
        <taxon>Stigmatella</taxon>
    </lineage>
</organism>
<proteinExistence type="predicted"/>
<feature type="compositionally biased region" description="Low complexity" evidence="1">
    <location>
        <begin position="75"/>
        <end position="86"/>
    </location>
</feature>
<gene>
    <name evidence="2" type="ORF">STIAU_4577</name>
</gene>
<protein>
    <submittedName>
        <fullName evidence="2">Uncharacterized protein</fullName>
    </submittedName>
</protein>
<comment type="caution">
    <text evidence="2">The sequence shown here is derived from an EMBL/GenBank/DDBJ whole genome shotgun (WGS) entry which is preliminary data.</text>
</comment>
<feature type="region of interest" description="Disordered" evidence="1">
    <location>
        <begin position="40"/>
        <end position="59"/>
    </location>
</feature>
<feature type="region of interest" description="Disordered" evidence="1">
    <location>
        <begin position="110"/>
        <end position="140"/>
    </location>
</feature>
<evidence type="ECO:0000256" key="1">
    <source>
        <dbReference type="SAM" id="MobiDB-lite"/>
    </source>
</evidence>
<dbReference type="AlphaFoldDB" id="Q08US9"/>
<feature type="compositionally biased region" description="Basic residues" evidence="1">
    <location>
        <begin position="110"/>
        <end position="124"/>
    </location>
</feature>
<dbReference type="EMBL" id="AAMD01000125">
    <property type="protein sequence ID" value="EAU64236.1"/>
    <property type="molecule type" value="Genomic_DNA"/>
</dbReference>
<reference evidence="2 3" key="1">
    <citation type="submission" date="2006-04" db="EMBL/GenBank/DDBJ databases">
        <authorList>
            <person name="Nierman W.C."/>
        </authorList>
    </citation>
    <scope>NUCLEOTIDE SEQUENCE [LARGE SCALE GENOMIC DNA]</scope>
    <source>
        <strain evidence="2 3">DW4/3-1</strain>
    </source>
</reference>
<dbReference type="Proteomes" id="UP000032702">
    <property type="component" value="Unassembled WGS sequence"/>
</dbReference>
<feature type="region of interest" description="Disordered" evidence="1">
    <location>
        <begin position="66"/>
        <end position="96"/>
    </location>
</feature>
<evidence type="ECO:0000313" key="2">
    <source>
        <dbReference type="EMBL" id="EAU64236.1"/>
    </source>
</evidence>
<name>Q08US9_STIAD</name>
<sequence>MEVKVRITLAQLPGERGRKMSELPLHTSKLQMSVSLENSHTLPRSAWASTPGWGFRSGRSAAPRYWSVSARSDPGRPGCPRPAGSRPRPRPDPALRGAWLRRKAWLRQGAWRRRKTGLRRKVQQRQKGERREKTRQRAKA</sequence>